<organism evidence="1 2">
    <name type="scientific">Coleofasciculus chthonoplastes PCC 7420</name>
    <dbReference type="NCBI Taxonomy" id="118168"/>
    <lineage>
        <taxon>Bacteria</taxon>
        <taxon>Bacillati</taxon>
        <taxon>Cyanobacteriota</taxon>
        <taxon>Cyanophyceae</taxon>
        <taxon>Coleofasciculales</taxon>
        <taxon>Coleofasciculaceae</taxon>
        <taxon>Coleofasciculus</taxon>
    </lineage>
</organism>
<dbReference type="HOGENOM" id="CLU_3342519_0_0_3"/>
<accession>B4W4D4</accession>
<name>B4W4D4_9CYAN</name>
<dbReference type="Proteomes" id="UP000003835">
    <property type="component" value="Unassembled WGS sequence"/>
</dbReference>
<evidence type="ECO:0000313" key="2">
    <source>
        <dbReference type="Proteomes" id="UP000003835"/>
    </source>
</evidence>
<gene>
    <name evidence="1" type="ORF">MC7420_8205</name>
</gene>
<protein>
    <submittedName>
        <fullName evidence="1">Uncharacterized protein</fullName>
    </submittedName>
</protein>
<evidence type="ECO:0000313" key="1">
    <source>
        <dbReference type="EMBL" id="EDX70954.1"/>
    </source>
</evidence>
<dbReference type="AlphaFoldDB" id="B4W4D4"/>
<dbReference type="STRING" id="118168.MC7420_8205"/>
<reference evidence="1 2" key="1">
    <citation type="submission" date="2008-07" db="EMBL/GenBank/DDBJ databases">
        <authorList>
            <person name="Tandeau de Marsac N."/>
            <person name="Ferriera S."/>
            <person name="Johnson J."/>
            <person name="Kravitz S."/>
            <person name="Beeson K."/>
            <person name="Sutton G."/>
            <person name="Rogers Y.-H."/>
            <person name="Friedman R."/>
            <person name="Frazier M."/>
            <person name="Venter J.C."/>
        </authorList>
    </citation>
    <scope>NUCLEOTIDE SEQUENCE [LARGE SCALE GENOMIC DNA]</scope>
    <source>
        <strain evidence="1 2">PCC 7420</strain>
    </source>
</reference>
<dbReference type="EMBL" id="DS989878">
    <property type="protein sequence ID" value="EDX70954.1"/>
    <property type="molecule type" value="Genomic_DNA"/>
</dbReference>
<sequence>MARLYVGAGLRAKLSPKYSVGYKNNCRGDPPYPINTT</sequence>
<keyword evidence="2" id="KW-1185">Reference proteome</keyword>
<proteinExistence type="predicted"/>